<keyword evidence="6" id="KW-0812">Transmembrane</keyword>
<keyword evidence="11" id="KW-1185">Reference proteome</keyword>
<dbReference type="FunFam" id="3.40.50.2000:FF:000038">
    <property type="entry name" value="UDP-GlucuronosylTransferase"/>
    <property type="match status" value="1"/>
</dbReference>
<evidence type="ECO:0000256" key="9">
    <source>
        <dbReference type="ARBA" id="ARBA00023136"/>
    </source>
</evidence>
<evidence type="ECO:0000256" key="6">
    <source>
        <dbReference type="ARBA" id="ARBA00022692"/>
    </source>
</evidence>
<keyword evidence="7" id="KW-0732">Signal</keyword>
<evidence type="ECO:0000256" key="8">
    <source>
        <dbReference type="ARBA" id="ARBA00022989"/>
    </source>
</evidence>
<evidence type="ECO:0000256" key="4">
    <source>
        <dbReference type="ARBA" id="ARBA00022676"/>
    </source>
</evidence>
<comment type="subcellular location">
    <subcellularLocation>
        <location evidence="1">Membrane</location>
        <topology evidence="1">Single-pass membrane protein</topology>
    </subcellularLocation>
</comment>
<dbReference type="InterPro" id="IPR050271">
    <property type="entry name" value="UDP-glycosyltransferase"/>
</dbReference>
<evidence type="ECO:0000256" key="7">
    <source>
        <dbReference type="ARBA" id="ARBA00022729"/>
    </source>
</evidence>
<dbReference type="AlphaFoldDB" id="A0A914DB59"/>
<dbReference type="InterPro" id="IPR002213">
    <property type="entry name" value="UDP_glucos_trans"/>
</dbReference>
<name>A0A914DB59_9BILA</name>
<evidence type="ECO:0000256" key="1">
    <source>
        <dbReference type="ARBA" id="ARBA00004167"/>
    </source>
</evidence>
<dbReference type="CDD" id="cd03784">
    <property type="entry name" value="GT1_Gtf-like"/>
    <property type="match status" value="1"/>
</dbReference>
<dbReference type="EC" id="2.4.1.17" evidence="3"/>
<dbReference type="Gene3D" id="3.40.50.2000">
    <property type="entry name" value="Glycogen Phosphorylase B"/>
    <property type="match status" value="1"/>
</dbReference>
<dbReference type="Proteomes" id="UP000887540">
    <property type="component" value="Unplaced"/>
</dbReference>
<accession>A0A914DB59</accession>
<evidence type="ECO:0000313" key="11">
    <source>
        <dbReference type="Proteomes" id="UP000887540"/>
    </source>
</evidence>
<protein>
    <recommendedName>
        <fullName evidence="3">glucuronosyltransferase</fullName>
        <ecNumber evidence="3">2.4.1.17</ecNumber>
    </recommendedName>
</protein>
<comment type="similarity">
    <text evidence="2">Belongs to the UDP-glycosyltransferase family.</text>
</comment>
<organism evidence="11 12">
    <name type="scientific">Acrobeloides nanus</name>
    <dbReference type="NCBI Taxonomy" id="290746"/>
    <lineage>
        <taxon>Eukaryota</taxon>
        <taxon>Metazoa</taxon>
        <taxon>Ecdysozoa</taxon>
        <taxon>Nematoda</taxon>
        <taxon>Chromadorea</taxon>
        <taxon>Rhabditida</taxon>
        <taxon>Tylenchina</taxon>
        <taxon>Cephalobomorpha</taxon>
        <taxon>Cephaloboidea</taxon>
        <taxon>Cephalobidae</taxon>
        <taxon>Acrobeloides</taxon>
    </lineage>
</organism>
<evidence type="ECO:0000256" key="2">
    <source>
        <dbReference type="ARBA" id="ARBA00009995"/>
    </source>
</evidence>
<dbReference type="GO" id="GO:0016020">
    <property type="term" value="C:membrane"/>
    <property type="evidence" value="ECO:0007669"/>
    <property type="project" value="UniProtKB-SubCell"/>
</dbReference>
<evidence type="ECO:0000313" key="12">
    <source>
        <dbReference type="WBParaSite" id="ACRNAN_scaffold2104.g22471.t1"/>
    </source>
</evidence>
<sequence>MLTGKIADIIAKAGHEVVVYQPVMDENITTTGSKLARVITRERDYEIGFNMMDAQADVWAMQEQSMSRMLSMVGKIRKLQVDNCHHQITDSKLMERLKSENFDLAVGEPFDACYYGVLARLGIDNYISILASSGFFNAFAGYFGIPSTPSFVPGMMSGPPPFTYFQKAKNFALNNFMGWWFQNNFIFPITEIVRKDLDENFDVMKYEEIFNSSKKGVILVSFGSVAQSYKMPEEVKKTFLETFAQFPDITFLWKYEKDEDNVALGYDNVITGNWLPQTDILAHPKLLAFISHGGMNSVMEASFAGVPLICIPLMADQFRNAQMAQYRKIGKKKVE</sequence>
<evidence type="ECO:0000256" key="5">
    <source>
        <dbReference type="ARBA" id="ARBA00022679"/>
    </source>
</evidence>
<proteinExistence type="inferred from homology"/>
<keyword evidence="9" id="KW-0472">Membrane</keyword>
<reference evidence="12" key="1">
    <citation type="submission" date="2022-11" db="UniProtKB">
        <authorList>
            <consortium name="WormBaseParasite"/>
        </authorList>
    </citation>
    <scope>IDENTIFICATION</scope>
</reference>
<dbReference type="PANTHER" id="PTHR48043:SF145">
    <property type="entry name" value="FI06409P-RELATED"/>
    <property type="match status" value="1"/>
</dbReference>
<comment type="catalytic activity">
    <reaction evidence="10">
        <text>glucuronate acceptor + UDP-alpha-D-glucuronate = acceptor beta-D-glucuronoside + UDP + H(+)</text>
        <dbReference type="Rhea" id="RHEA:21032"/>
        <dbReference type="ChEBI" id="CHEBI:15378"/>
        <dbReference type="ChEBI" id="CHEBI:58052"/>
        <dbReference type="ChEBI" id="CHEBI:58223"/>
        <dbReference type="ChEBI" id="CHEBI:132367"/>
        <dbReference type="ChEBI" id="CHEBI:132368"/>
        <dbReference type="EC" id="2.4.1.17"/>
    </reaction>
</comment>
<evidence type="ECO:0000256" key="10">
    <source>
        <dbReference type="ARBA" id="ARBA00047475"/>
    </source>
</evidence>
<dbReference type="WBParaSite" id="ACRNAN_scaffold2104.g22471.t1">
    <property type="protein sequence ID" value="ACRNAN_scaffold2104.g22471.t1"/>
    <property type="gene ID" value="ACRNAN_scaffold2104.g22471"/>
</dbReference>
<keyword evidence="8" id="KW-1133">Transmembrane helix</keyword>
<dbReference type="PANTHER" id="PTHR48043">
    <property type="entry name" value="EG:EG0003.4 PROTEIN-RELATED"/>
    <property type="match status" value="1"/>
</dbReference>
<dbReference type="Pfam" id="PF00201">
    <property type="entry name" value="UDPGT"/>
    <property type="match status" value="2"/>
</dbReference>
<dbReference type="GO" id="GO:0015020">
    <property type="term" value="F:glucuronosyltransferase activity"/>
    <property type="evidence" value="ECO:0007669"/>
    <property type="project" value="UniProtKB-EC"/>
</dbReference>
<evidence type="ECO:0000256" key="3">
    <source>
        <dbReference type="ARBA" id="ARBA00012544"/>
    </source>
</evidence>
<keyword evidence="4" id="KW-0328">Glycosyltransferase</keyword>
<keyword evidence="5" id="KW-0808">Transferase</keyword>
<dbReference type="SUPFAM" id="SSF53756">
    <property type="entry name" value="UDP-Glycosyltransferase/glycogen phosphorylase"/>
    <property type="match status" value="1"/>
</dbReference>